<keyword evidence="10" id="KW-1185">Reference proteome</keyword>
<evidence type="ECO:0000256" key="3">
    <source>
        <dbReference type="ARBA" id="ARBA00022512"/>
    </source>
</evidence>
<dbReference type="EC" id="3.1.1.11" evidence="7"/>
<dbReference type="GO" id="GO:0045490">
    <property type="term" value="P:pectin catabolic process"/>
    <property type="evidence" value="ECO:0007669"/>
    <property type="project" value="UniProtKB-UniRule"/>
</dbReference>
<protein>
    <recommendedName>
        <fullName evidence="7">Pectinesterase</fullName>
        <ecNumber evidence="7">3.1.1.11</ecNumber>
    </recommendedName>
</protein>
<dbReference type="GO" id="GO:0042545">
    <property type="term" value="P:cell wall modification"/>
    <property type="evidence" value="ECO:0007669"/>
    <property type="project" value="UniProtKB-UniRule"/>
</dbReference>
<gene>
    <name evidence="9" type="ORF">G2W53_000071</name>
</gene>
<dbReference type="InterPro" id="IPR011050">
    <property type="entry name" value="Pectin_lyase_fold/virulence"/>
</dbReference>
<evidence type="ECO:0000313" key="10">
    <source>
        <dbReference type="Proteomes" id="UP000634136"/>
    </source>
</evidence>
<dbReference type="Gene3D" id="2.160.20.10">
    <property type="entry name" value="Single-stranded right-handed beta-helix, Pectin lyase-like"/>
    <property type="match status" value="1"/>
</dbReference>
<keyword evidence="4 7" id="KW-0378">Hydrolase</keyword>
<dbReference type="AlphaFoldDB" id="A0A835CJ46"/>
<comment type="catalytic activity">
    <reaction evidence="7">
        <text>[(1-&gt;4)-alpha-D-galacturonosyl methyl ester](n) + n H2O = [(1-&gt;4)-alpha-D-galacturonosyl](n) + n methanol + n H(+)</text>
        <dbReference type="Rhea" id="RHEA:22380"/>
        <dbReference type="Rhea" id="RHEA-COMP:14570"/>
        <dbReference type="Rhea" id="RHEA-COMP:14573"/>
        <dbReference type="ChEBI" id="CHEBI:15377"/>
        <dbReference type="ChEBI" id="CHEBI:15378"/>
        <dbReference type="ChEBI" id="CHEBI:17790"/>
        <dbReference type="ChEBI" id="CHEBI:140522"/>
        <dbReference type="ChEBI" id="CHEBI:140523"/>
        <dbReference type="EC" id="3.1.1.11"/>
    </reaction>
</comment>
<evidence type="ECO:0000313" key="9">
    <source>
        <dbReference type="EMBL" id="KAF7843166.1"/>
    </source>
</evidence>
<accession>A0A835CJ46</accession>
<keyword evidence="3" id="KW-0964">Secreted</keyword>
<evidence type="ECO:0000256" key="7">
    <source>
        <dbReference type="RuleBase" id="RU000589"/>
    </source>
</evidence>
<dbReference type="EMBL" id="JAAIUW010000001">
    <property type="protein sequence ID" value="KAF7843166.1"/>
    <property type="molecule type" value="Genomic_DNA"/>
</dbReference>
<feature type="domain" description="Pectinesterase catalytic" evidence="8">
    <location>
        <begin position="35"/>
        <end position="317"/>
    </location>
</feature>
<reference evidence="9" key="1">
    <citation type="submission" date="2020-09" db="EMBL/GenBank/DDBJ databases">
        <title>Genome-Enabled Discovery of Anthraquinone Biosynthesis in Senna tora.</title>
        <authorList>
            <person name="Kang S.-H."/>
            <person name="Pandey R.P."/>
            <person name="Lee C.-M."/>
            <person name="Sim J.-S."/>
            <person name="Jeong J.-T."/>
            <person name="Choi B.-S."/>
            <person name="Jung M."/>
            <person name="Ginzburg D."/>
            <person name="Zhao K."/>
            <person name="Won S.Y."/>
            <person name="Oh T.-J."/>
            <person name="Yu Y."/>
            <person name="Kim N.-H."/>
            <person name="Lee O.R."/>
            <person name="Lee T.-H."/>
            <person name="Bashyal P."/>
            <person name="Kim T.-S."/>
            <person name="Lee W.-H."/>
            <person name="Kawkins C."/>
            <person name="Kim C.-K."/>
            <person name="Kim J.S."/>
            <person name="Ahn B.O."/>
            <person name="Rhee S.Y."/>
            <person name="Sohng J.K."/>
        </authorList>
    </citation>
    <scope>NUCLEOTIDE SEQUENCE</scope>
    <source>
        <tissue evidence="9">Leaf</tissue>
    </source>
</reference>
<dbReference type="SUPFAM" id="SSF51126">
    <property type="entry name" value="Pectin lyase-like"/>
    <property type="match status" value="1"/>
</dbReference>
<proteinExistence type="predicted"/>
<evidence type="ECO:0000256" key="5">
    <source>
        <dbReference type="ARBA" id="ARBA00023085"/>
    </source>
</evidence>
<dbReference type="InterPro" id="IPR012334">
    <property type="entry name" value="Pectin_lyas_fold"/>
</dbReference>
<organism evidence="9 10">
    <name type="scientific">Senna tora</name>
    <dbReference type="NCBI Taxonomy" id="362788"/>
    <lineage>
        <taxon>Eukaryota</taxon>
        <taxon>Viridiplantae</taxon>
        <taxon>Streptophyta</taxon>
        <taxon>Embryophyta</taxon>
        <taxon>Tracheophyta</taxon>
        <taxon>Spermatophyta</taxon>
        <taxon>Magnoliopsida</taxon>
        <taxon>eudicotyledons</taxon>
        <taxon>Gunneridae</taxon>
        <taxon>Pentapetalae</taxon>
        <taxon>rosids</taxon>
        <taxon>fabids</taxon>
        <taxon>Fabales</taxon>
        <taxon>Fabaceae</taxon>
        <taxon>Caesalpinioideae</taxon>
        <taxon>Cassia clade</taxon>
        <taxon>Senna</taxon>
    </lineage>
</organism>
<name>A0A835CJ46_9FABA</name>
<dbReference type="InterPro" id="IPR033131">
    <property type="entry name" value="Pectinesterase_Asp_AS"/>
</dbReference>
<dbReference type="OrthoDB" id="2019149at2759"/>
<comment type="subcellular location">
    <subcellularLocation>
        <location evidence="1">Secreted</location>
        <location evidence="1">Cell wall</location>
    </subcellularLocation>
</comment>
<evidence type="ECO:0000256" key="2">
    <source>
        <dbReference type="ARBA" id="ARBA00005184"/>
    </source>
</evidence>
<dbReference type="InterPro" id="IPR000070">
    <property type="entry name" value="Pectinesterase_cat"/>
</dbReference>
<dbReference type="Pfam" id="PF01095">
    <property type="entry name" value="Pectinesterase"/>
    <property type="match status" value="1"/>
</dbReference>
<comment type="caution">
    <text evidence="9">The sequence shown here is derived from an EMBL/GenBank/DDBJ whole genome shotgun (WGS) entry which is preliminary data.</text>
</comment>
<evidence type="ECO:0000259" key="8">
    <source>
        <dbReference type="Pfam" id="PF01095"/>
    </source>
</evidence>
<keyword evidence="7" id="KW-0732">Signal</keyword>
<sequence length="332" mass="36058">MESSMMMSVRMMMMFVCVSSIVWFHGYGSTINNIVHVSKEGNGDYTSVSEAIAQAPSMATQQYIIHVGSGSYEEYVHIPSDKTNIVLIGKGPDQTKIVGYDKGTTLDIDGNDFMAKDIGIVNLGGPSGGGGMATAVRNAANNSIFFQCSIQGFQDTLWAASGRQFYKNTVISGTVDFIFGGASALFQGCTLQARLRPYVTFTAQARESPAFSAFSFGHCKFTMAPEDAPRISQVNATLGRPWRAYSTVAIIFSYIDSMVGPRGWEEMPGVPTDKVTFVEFQNVGPGSDTQYRVKWPGVRRLRGLDEAHSFTASGLLDAASWIPSKGVPYDEL</sequence>
<evidence type="ECO:0000256" key="1">
    <source>
        <dbReference type="ARBA" id="ARBA00004191"/>
    </source>
</evidence>
<feature type="active site" evidence="6">
    <location>
        <position position="176"/>
    </location>
</feature>
<dbReference type="GO" id="GO:0030599">
    <property type="term" value="F:pectinesterase activity"/>
    <property type="evidence" value="ECO:0007669"/>
    <property type="project" value="UniProtKB-UniRule"/>
</dbReference>
<dbReference type="Proteomes" id="UP000634136">
    <property type="component" value="Unassembled WGS sequence"/>
</dbReference>
<keyword evidence="5 7" id="KW-0063">Aspartyl esterase</keyword>
<feature type="signal peptide" evidence="7">
    <location>
        <begin position="1"/>
        <end position="28"/>
    </location>
</feature>
<comment type="pathway">
    <text evidence="2 7">Glycan metabolism; pectin degradation; 2-dehydro-3-deoxy-D-gluconate from pectin: step 1/5.</text>
</comment>
<evidence type="ECO:0000256" key="6">
    <source>
        <dbReference type="PROSITE-ProRule" id="PRU10040"/>
    </source>
</evidence>
<keyword evidence="3" id="KW-0134">Cell wall</keyword>
<dbReference type="UniPathway" id="UPA00545">
    <property type="reaction ID" value="UER00823"/>
</dbReference>
<dbReference type="PANTHER" id="PTHR31707">
    <property type="entry name" value="PECTINESTERASE"/>
    <property type="match status" value="1"/>
</dbReference>
<dbReference type="PROSITE" id="PS00503">
    <property type="entry name" value="PECTINESTERASE_2"/>
    <property type="match status" value="1"/>
</dbReference>
<evidence type="ECO:0000256" key="4">
    <source>
        <dbReference type="ARBA" id="ARBA00022801"/>
    </source>
</evidence>
<feature type="chain" id="PRO_5033096492" description="Pectinesterase" evidence="7">
    <location>
        <begin position="29"/>
        <end position="332"/>
    </location>
</feature>